<dbReference type="OrthoDB" id="892266at2"/>
<dbReference type="EMBL" id="FPIY01000008">
    <property type="protein sequence ID" value="SFW68102.1"/>
    <property type="molecule type" value="Genomic_DNA"/>
</dbReference>
<organism evidence="1 2">
    <name type="scientific">Cellulophaga fucicola</name>
    <dbReference type="NCBI Taxonomy" id="76595"/>
    <lineage>
        <taxon>Bacteria</taxon>
        <taxon>Pseudomonadati</taxon>
        <taxon>Bacteroidota</taxon>
        <taxon>Flavobacteriia</taxon>
        <taxon>Flavobacteriales</taxon>
        <taxon>Flavobacteriaceae</taxon>
        <taxon>Cellulophaga</taxon>
    </lineage>
</organism>
<evidence type="ECO:0000313" key="1">
    <source>
        <dbReference type="EMBL" id="SFW68102.1"/>
    </source>
</evidence>
<dbReference type="AlphaFoldDB" id="A0A1K1R8X9"/>
<keyword evidence="2" id="KW-1185">Reference proteome</keyword>
<gene>
    <name evidence="1" type="ORF">SAMN05660313_03372</name>
</gene>
<dbReference type="PROSITE" id="PS51257">
    <property type="entry name" value="PROKAR_LIPOPROTEIN"/>
    <property type="match status" value="1"/>
</dbReference>
<dbReference type="Proteomes" id="UP000183257">
    <property type="component" value="Unassembled WGS sequence"/>
</dbReference>
<evidence type="ECO:0000313" key="2">
    <source>
        <dbReference type="Proteomes" id="UP000183257"/>
    </source>
</evidence>
<name>A0A1K1R8X9_9FLAO</name>
<sequence length="232" mass="26906">MRKIFTFILATTLIVSCKETKKEDTVTPTETQEPTKKELTILDSVANAHGFENWKNITQLQFTFNVDRDSNHFDRTWNWRTKSNDVLAMTAKDTIAYNRKSMDSIAKKTNAGFINDKFWLIAPFNLVWDKDNFTFTTAKNTEAPISKKPMQKLTIVYGNEGGYTPGDAYDFYFDDDYLIKEWVYRKENAAEPSMSTTWENYTEQNGLKIALDHKNAEGNFKLYFTDVKSISK</sequence>
<accession>A0A1K1R8X9</accession>
<reference evidence="2" key="1">
    <citation type="submission" date="2016-11" db="EMBL/GenBank/DDBJ databases">
        <authorList>
            <person name="Varghese N."/>
            <person name="Submissions S."/>
        </authorList>
    </citation>
    <scope>NUCLEOTIDE SEQUENCE [LARGE SCALE GENOMIC DNA]</scope>
    <source>
        <strain evidence="2">DSM 24786</strain>
    </source>
</reference>
<dbReference type="STRING" id="76595.SAMN05660313_03372"/>
<protein>
    <submittedName>
        <fullName evidence="1">Uncharacterized protein</fullName>
    </submittedName>
</protein>
<proteinExistence type="predicted"/>
<dbReference type="RefSeq" id="WP_072304983.1">
    <property type="nucleotide sequence ID" value="NZ_FPIY01000008.1"/>
</dbReference>